<evidence type="ECO:0000313" key="11">
    <source>
        <dbReference type="EMBL" id="OTA30033.1"/>
    </source>
</evidence>
<keyword evidence="9" id="KW-0963">Cytoplasm</keyword>
<dbReference type="GO" id="GO:0004747">
    <property type="term" value="F:ribokinase activity"/>
    <property type="evidence" value="ECO:0007669"/>
    <property type="project" value="UniProtKB-UniRule"/>
</dbReference>
<feature type="binding site" evidence="9">
    <location>
        <begin position="54"/>
        <end position="58"/>
    </location>
    <ligand>
        <name>substrate</name>
    </ligand>
</feature>
<feature type="binding site" evidence="9">
    <location>
        <begin position="26"/>
        <end position="28"/>
    </location>
    <ligand>
        <name>substrate</name>
    </ligand>
</feature>
<evidence type="ECO:0000256" key="6">
    <source>
        <dbReference type="ARBA" id="ARBA00022842"/>
    </source>
</evidence>
<keyword evidence="8 9" id="KW-0119">Carbohydrate metabolism</keyword>
<feature type="active site" description="Proton acceptor" evidence="9">
    <location>
        <position position="272"/>
    </location>
</feature>
<dbReference type="AlphaFoldDB" id="A0A1Y2T0F6"/>
<evidence type="ECO:0000256" key="7">
    <source>
        <dbReference type="ARBA" id="ARBA00022958"/>
    </source>
</evidence>
<feature type="binding site" evidence="9">
    <location>
        <position position="272"/>
    </location>
    <ligand>
        <name>substrate</name>
    </ligand>
</feature>
<feature type="domain" description="Carbohydrate kinase PfkB" evidence="10">
    <location>
        <begin position="18"/>
        <end position="311"/>
    </location>
</feature>
<proteinExistence type="inferred from homology"/>
<reference evidence="11 12" key="1">
    <citation type="submission" date="2017-04" db="EMBL/GenBank/DDBJ databases">
        <title>Draft genome sequences of Alloscardovia macacae UMA81211 and UMA81212 isolated from the feces of a rhesus macaque (Macaca mulatta).</title>
        <authorList>
            <person name="Albert K."/>
            <person name="Sela D.A."/>
        </authorList>
    </citation>
    <scope>NUCLEOTIDE SEQUENCE [LARGE SCALE GENOMIC DNA]</scope>
    <source>
        <strain evidence="11 12">UMA81212</strain>
    </source>
</reference>
<evidence type="ECO:0000313" key="12">
    <source>
        <dbReference type="Proteomes" id="UP000243540"/>
    </source>
</evidence>
<feature type="binding site" evidence="9">
    <location>
        <position position="266"/>
    </location>
    <ligand>
        <name>K(+)</name>
        <dbReference type="ChEBI" id="CHEBI:29103"/>
    </ligand>
</feature>
<comment type="similarity">
    <text evidence="9">Belongs to the carbohydrate kinase PfkB family. Ribokinase subfamily.</text>
</comment>
<keyword evidence="5 9" id="KW-0067">ATP-binding</keyword>
<evidence type="ECO:0000256" key="5">
    <source>
        <dbReference type="ARBA" id="ARBA00022840"/>
    </source>
</evidence>
<feature type="binding site" evidence="9">
    <location>
        <position position="311"/>
    </location>
    <ligand>
        <name>K(+)</name>
        <dbReference type="ChEBI" id="CHEBI:29103"/>
    </ligand>
</feature>
<evidence type="ECO:0000256" key="1">
    <source>
        <dbReference type="ARBA" id="ARBA00022679"/>
    </source>
</evidence>
<feature type="binding site" evidence="9">
    <location>
        <begin position="271"/>
        <end position="272"/>
    </location>
    <ligand>
        <name>ATP</name>
        <dbReference type="ChEBI" id="CHEBI:30616"/>
    </ligand>
</feature>
<keyword evidence="4 9" id="KW-0418">Kinase</keyword>
<comment type="subcellular location">
    <subcellularLocation>
        <location evidence="9">Cytoplasm</location>
    </subcellularLocation>
</comment>
<keyword evidence="7 9" id="KW-0630">Potassium</keyword>
<evidence type="ECO:0000256" key="9">
    <source>
        <dbReference type="HAMAP-Rule" id="MF_01987"/>
    </source>
</evidence>
<dbReference type="GO" id="GO:0005524">
    <property type="term" value="F:ATP binding"/>
    <property type="evidence" value="ECO:0007669"/>
    <property type="project" value="UniProtKB-UniRule"/>
</dbReference>
<feature type="binding site" evidence="9">
    <location>
        <position position="268"/>
    </location>
    <ligand>
        <name>K(+)</name>
        <dbReference type="ChEBI" id="CHEBI:29103"/>
    </ligand>
</feature>
<dbReference type="Pfam" id="PF00294">
    <property type="entry name" value="PfkB"/>
    <property type="match status" value="1"/>
</dbReference>
<feature type="binding site" evidence="9">
    <location>
        <position position="200"/>
    </location>
    <ligand>
        <name>ATP</name>
        <dbReference type="ChEBI" id="CHEBI:30616"/>
    </ligand>
</feature>
<comment type="function">
    <text evidence="9">Catalyzes the phosphorylation of ribose at O-5 in a reaction requiring ATP and magnesium. The resulting D-ribose-5-phosphate can then be used either for sythesis of nucleotides, histidine, and tryptophan, or as a component of the pentose phosphate pathway.</text>
</comment>
<comment type="subunit">
    <text evidence="9">Homodimer.</text>
</comment>
<dbReference type="GO" id="GO:0005829">
    <property type="term" value="C:cytosol"/>
    <property type="evidence" value="ECO:0007669"/>
    <property type="project" value="TreeGrafter"/>
</dbReference>
<feature type="binding site" evidence="9">
    <location>
        <begin position="240"/>
        <end position="245"/>
    </location>
    <ligand>
        <name>ATP</name>
        <dbReference type="ChEBI" id="CHEBI:30616"/>
    </ligand>
</feature>
<dbReference type="PANTHER" id="PTHR10584:SF166">
    <property type="entry name" value="RIBOKINASE"/>
    <property type="match status" value="1"/>
</dbReference>
<accession>A0A1Y2T0F6</accession>
<gene>
    <name evidence="9" type="primary">rbsK</name>
    <name evidence="11" type="ORF">B9T39_01325</name>
</gene>
<dbReference type="STRING" id="1160091.B9T39_01325"/>
<feature type="binding site" evidence="9">
    <location>
        <position position="305"/>
    </location>
    <ligand>
        <name>K(+)</name>
        <dbReference type="ChEBI" id="CHEBI:29103"/>
    </ligand>
</feature>
<evidence type="ECO:0000256" key="8">
    <source>
        <dbReference type="ARBA" id="ARBA00023277"/>
    </source>
</evidence>
<dbReference type="EC" id="2.7.1.15" evidence="9"/>
<comment type="caution">
    <text evidence="11">The sequence shown here is derived from an EMBL/GenBank/DDBJ whole genome shotgun (WGS) entry which is preliminary data.</text>
</comment>
<keyword evidence="6 9" id="KW-0460">Magnesium</keyword>
<dbReference type="InterPro" id="IPR011611">
    <property type="entry name" value="PfkB_dom"/>
</dbReference>
<protein>
    <recommendedName>
        <fullName evidence="9">Ribokinase</fullName>
        <shortName evidence="9">RK</shortName>
        <ecNumber evidence="9">2.7.1.15</ecNumber>
    </recommendedName>
</protein>
<dbReference type="GO" id="GO:0019303">
    <property type="term" value="P:D-ribose catabolic process"/>
    <property type="evidence" value="ECO:0007669"/>
    <property type="project" value="UniProtKB-UniRule"/>
</dbReference>
<feature type="binding site" evidence="9">
    <location>
        <position position="302"/>
    </location>
    <ligand>
        <name>K(+)</name>
        <dbReference type="ChEBI" id="CHEBI:29103"/>
    </ligand>
</feature>
<dbReference type="CDD" id="cd01174">
    <property type="entry name" value="ribokinase"/>
    <property type="match status" value="1"/>
</dbReference>
<comment type="pathway">
    <text evidence="9">Carbohydrate metabolism; D-ribose degradation; D-ribose 5-phosphate from beta-D-ribopyranose: step 2/2.</text>
</comment>
<dbReference type="InterPro" id="IPR002139">
    <property type="entry name" value="Ribo/fructo_kinase"/>
</dbReference>
<feature type="binding site" evidence="9">
    <location>
        <position position="155"/>
    </location>
    <ligand>
        <name>substrate</name>
    </ligand>
</feature>
<dbReference type="PRINTS" id="PR00990">
    <property type="entry name" value="RIBOKINASE"/>
</dbReference>
<evidence type="ECO:0000256" key="4">
    <source>
        <dbReference type="ARBA" id="ARBA00022777"/>
    </source>
</evidence>
<dbReference type="EMBL" id="NEKC01000002">
    <property type="protein sequence ID" value="OTA30033.1"/>
    <property type="molecule type" value="Genomic_DNA"/>
</dbReference>
<evidence type="ECO:0000259" key="10">
    <source>
        <dbReference type="Pfam" id="PF00294"/>
    </source>
</evidence>
<dbReference type="PANTHER" id="PTHR10584">
    <property type="entry name" value="SUGAR KINASE"/>
    <property type="match status" value="1"/>
</dbReference>
<dbReference type="SUPFAM" id="SSF53613">
    <property type="entry name" value="Ribokinase-like"/>
    <property type="match status" value="1"/>
</dbReference>
<organism evidence="11 12">
    <name type="scientific">Alloscardovia macacae</name>
    <dbReference type="NCBI Taxonomy" id="1160091"/>
    <lineage>
        <taxon>Bacteria</taxon>
        <taxon>Bacillati</taxon>
        <taxon>Actinomycetota</taxon>
        <taxon>Actinomycetes</taxon>
        <taxon>Bifidobacteriales</taxon>
        <taxon>Bifidobacteriaceae</taxon>
        <taxon>Alloscardovia</taxon>
    </lineage>
</organism>
<keyword evidence="1 9" id="KW-0808">Transferase</keyword>
<comment type="cofactor">
    <cofactor evidence="9">
        <name>Mg(2+)</name>
        <dbReference type="ChEBI" id="CHEBI:18420"/>
    </cofactor>
    <text evidence="9">Requires a divalent cation, most likely magnesium in vivo, as an electrophilic catalyst to aid phosphoryl group transfer. It is the chelate of the metal and the nucleotide that is the actual substrate.</text>
</comment>
<feature type="binding site" evidence="9">
    <location>
        <position position="307"/>
    </location>
    <ligand>
        <name>K(+)</name>
        <dbReference type="ChEBI" id="CHEBI:29103"/>
    </ligand>
</feature>
<name>A0A1Y2T0F6_9BIFI</name>
<dbReference type="InterPro" id="IPR029056">
    <property type="entry name" value="Ribokinase-like"/>
</dbReference>
<evidence type="ECO:0000256" key="2">
    <source>
        <dbReference type="ARBA" id="ARBA00022723"/>
    </source>
</evidence>
<dbReference type="RefSeq" id="WP_086106029.1">
    <property type="nucleotide sequence ID" value="NZ_NEKC01000002.1"/>
</dbReference>
<comment type="catalytic activity">
    <reaction evidence="9">
        <text>D-ribose + ATP = D-ribose 5-phosphate + ADP + H(+)</text>
        <dbReference type="Rhea" id="RHEA:13697"/>
        <dbReference type="ChEBI" id="CHEBI:15378"/>
        <dbReference type="ChEBI" id="CHEBI:30616"/>
        <dbReference type="ChEBI" id="CHEBI:47013"/>
        <dbReference type="ChEBI" id="CHEBI:78346"/>
        <dbReference type="ChEBI" id="CHEBI:456216"/>
        <dbReference type="EC" id="2.7.1.15"/>
    </reaction>
</comment>
<comment type="activity regulation">
    <text evidence="9">Activated by a monovalent cation that binds near, but not in, the active site. The most likely occupant of the site in vivo is potassium. Ion binding induces a conformational change that may alter substrate affinity.</text>
</comment>
<dbReference type="HAMAP" id="MF_01987">
    <property type="entry name" value="Ribokinase"/>
    <property type="match status" value="1"/>
</dbReference>
<sequence length="324" mass="33341">MDTNTLNVGEALMQLNGRVAVVGSMNADYTVRVPRFLLPGETLEGGALEILPGGKSSNQAAAAAKLGAQVTLFGALGQDSNADFLSGKLEEAGVDTSSIARVDGPSGTTVITVSEADGENTIVYSAGSNRAVTAEYVRSHAAELTSASVLGLCLESPLEAVIEAARLAHEAGMPVLLNNSPFMADLPSELVENVDILLANEHEVAQMIGMDDSAVDWANADWDALRVKLAELGFSRVIITLGALGSCVIDGESVERVDGVRISPVDTTGCGDSYMGTVLAGLASGFSLTDSARIAAYVGAYAACGFGAQASYGTATEIREAFSL</sequence>
<dbReference type="Proteomes" id="UP000243540">
    <property type="component" value="Unassembled WGS sequence"/>
</dbReference>
<comment type="caution">
    <text evidence="9">Lacks conserved residue(s) required for the propagation of feature annotation.</text>
</comment>
<dbReference type="Gene3D" id="3.40.1190.20">
    <property type="match status" value="1"/>
</dbReference>
<dbReference type="GO" id="GO:0046872">
    <property type="term" value="F:metal ion binding"/>
    <property type="evidence" value="ECO:0007669"/>
    <property type="project" value="UniProtKB-KW"/>
</dbReference>
<keyword evidence="2 9" id="KW-0479">Metal-binding</keyword>
<evidence type="ECO:0000256" key="3">
    <source>
        <dbReference type="ARBA" id="ARBA00022741"/>
    </source>
</evidence>
<dbReference type="UniPathway" id="UPA00916">
    <property type="reaction ID" value="UER00889"/>
</dbReference>
<keyword evidence="3 9" id="KW-0547">Nucleotide-binding</keyword>
<dbReference type="InterPro" id="IPR011877">
    <property type="entry name" value="Ribokinase"/>
</dbReference>